<sequence>MTTNRRSDWLGPNNGPLSKRTFDGLKVTGRQVNSRNLEDSSAPCHQCPEHLAASEVVAADRLLSHWRNKRPCSHFTYSNGAKIFRVQGGCACGVMAQQCPLSGISTGESSKKSASSARAFGVAPATRHGSPHALHQHDPNWTQRQEHLRRSGIVLALTDGWDRIPGRLTKA</sequence>
<name>A0A9P4R1D8_9PLEO</name>
<gene>
    <name evidence="2" type="ORF">EJ04DRAFT_512025</name>
</gene>
<reference evidence="2" key="1">
    <citation type="journal article" date="2020" name="Stud. Mycol.">
        <title>101 Dothideomycetes genomes: a test case for predicting lifestyles and emergence of pathogens.</title>
        <authorList>
            <person name="Haridas S."/>
            <person name="Albert R."/>
            <person name="Binder M."/>
            <person name="Bloem J."/>
            <person name="Labutti K."/>
            <person name="Salamov A."/>
            <person name="Andreopoulos B."/>
            <person name="Baker S."/>
            <person name="Barry K."/>
            <person name="Bills G."/>
            <person name="Bluhm B."/>
            <person name="Cannon C."/>
            <person name="Castanera R."/>
            <person name="Culley D."/>
            <person name="Daum C."/>
            <person name="Ezra D."/>
            <person name="Gonzalez J."/>
            <person name="Henrissat B."/>
            <person name="Kuo A."/>
            <person name="Liang C."/>
            <person name="Lipzen A."/>
            <person name="Lutzoni F."/>
            <person name="Magnuson J."/>
            <person name="Mondo S."/>
            <person name="Nolan M."/>
            <person name="Ohm R."/>
            <person name="Pangilinan J."/>
            <person name="Park H.-J."/>
            <person name="Ramirez L."/>
            <person name="Alfaro M."/>
            <person name="Sun H."/>
            <person name="Tritt A."/>
            <person name="Yoshinaga Y."/>
            <person name="Zwiers L.-H."/>
            <person name="Turgeon B."/>
            <person name="Goodwin S."/>
            <person name="Spatafora J."/>
            <person name="Crous P."/>
            <person name="Grigoriev I."/>
        </authorList>
    </citation>
    <scope>NUCLEOTIDE SEQUENCE</scope>
    <source>
        <strain evidence="2">CBS 125425</strain>
    </source>
</reference>
<evidence type="ECO:0000256" key="1">
    <source>
        <dbReference type="SAM" id="MobiDB-lite"/>
    </source>
</evidence>
<feature type="region of interest" description="Disordered" evidence="1">
    <location>
        <begin position="106"/>
        <end position="145"/>
    </location>
</feature>
<evidence type="ECO:0000313" key="2">
    <source>
        <dbReference type="EMBL" id="KAF2735026.1"/>
    </source>
</evidence>
<dbReference type="AlphaFoldDB" id="A0A9P4R1D8"/>
<accession>A0A9P4R1D8</accession>
<comment type="caution">
    <text evidence="2">The sequence shown here is derived from an EMBL/GenBank/DDBJ whole genome shotgun (WGS) entry which is preliminary data.</text>
</comment>
<proteinExistence type="predicted"/>
<dbReference type="EMBL" id="ML996140">
    <property type="protein sequence ID" value="KAF2735026.1"/>
    <property type="molecule type" value="Genomic_DNA"/>
</dbReference>
<keyword evidence="3" id="KW-1185">Reference proteome</keyword>
<organism evidence="2 3">
    <name type="scientific">Polyplosphaeria fusca</name>
    <dbReference type="NCBI Taxonomy" id="682080"/>
    <lineage>
        <taxon>Eukaryota</taxon>
        <taxon>Fungi</taxon>
        <taxon>Dikarya</taxon>
        <taxon>Ascomycota</taxon>
        <taxon>Pezizomycotina</taxon>
        <taxon>Dothideomycetes</taxon>
        <taxon>Pleosporomycetidae</taxon>
        <taxon>Pleosporales</taxon>
        <taxon>Tetraplosphaeriaceae</taxon>
        <taxon>Polyplosphaeria</taxon>
    </lineage>
</organism>
<protein>
    <submittedName>
        <fullName evidence="2">Uncharacterized protein</fullName>
    </submittedName>
</protein>
<evidence type="ECO:0000313" key="3">
    <source>
        <dbReference type="Proteomes" id="UP000799444"/>
    </source>
</evidence>
<dbReference type="Proteomes" id="UP000799444">
    <property type="component" value="Unassembled WGS sequence"/>
</dbReference>